<dbReference type="Proteomes" id="UP001499854">
    <property type="component" value="Unassembled WGS sequence"/>
</dbReference>
<reference evidence="1 2" key="1">
    <citation type="journal article" date="2019" name="Int. J. Syst. Evol. Microbiol.">
        <title>The Global Catalogue of Microorganisms (GCM) 10K type strain sequencing project: providing services to taxonomists for standard genome sequencing and annotation.</title>
        <authorList>
            <consortium name="The Broad Institute Genomics Platform"/>
            <consortium name="The Broad Institute Genome Sequencing Center for Infectious Disease"/>
            <person name="Wu L."/>
            <person name="Ma J."/>
        </authorList>
    </citation>
    <scope>NUCLEOTIDE SEQUENCE [LARGE SCALE GENOMIC DNA]</scope>
    <source>
        <strain evidence="1 2">JCM 16013</strain>
    </source>
</reference>
<accession>A0ABN2QST4</accession>
<organism evidence="1 2">
    <name type="scientific">Catenulispora subtropica</name>
    <dbReference type="NCBI Taxonomy" id="450798"/>
    <lineage>
        <taxon>Bacteria</taxon>
        <taxon>Bacillati</taxon>
        <taxon>Actinomycetota</taxon>
        <taxon>Actinomycetes</taxon>
        <taxon>Catenulisporales</taxon>
        <taxon>Catenulisporaceae</taxon>
        <taxon>Catenulispora</taxon>
    </lineage>
</organism>
<keyword evidence="2" id="KW-1185">Reference proteome</keyword>
<evidence type="ECO:0000313" key="1">
    <source>
        <dbReference type="EMBL" id="GAA1957459.1"/>
    </source>
</evidence>
<name>A0ABN2QST4_9ACTN</name>
<protein>
    <submittedName>
        <fullName evidence="1">Uncharacterized protein</fullName>
    </submittedName>
</protein>
<sequence>MASLVCGIAFRFARQSPSLRHGATTGPADTADAAHHASDRFIISPATVALILDI</sequence>
<evidence type="ECO:0000313" key="2">
    <source>
        <dbReference type="Proteomes" id="UP001499854"/>
    </source>
</evidence>
<proteinExistence type="predicted"/>
<gene>
    <name evidence="1" type="ORF">GCM10009838_11830</name>
</gene>
<comment type="caution">
    <text evidence="1">The sequence shown here is derived from an EMBL/GenBank/DDBJ whole genome shotgun (WGS) entry which is preliminary data.</text>
</comment>
<dbReference type="EMBL" id="BAAAQM010000004">
    <property type="protein sequence ID" value="GAA1957459.1"/>
    <property type="molecule type" value="Genomic_DNA"/>
</dbReference>